<dbReference type="EMBL" id="VHSH01000010">
    <property type="protein sequence ID" value="TQV74323.1"/>
    <property type="molecule type" value="Genomic_DNA"/>
</dbReference>
<dbReference type="InterPro" id="IPR036388">
    <property type="entry name" value="WH-like_DNA-bd_sf"/>
</dbReference>
<dbReference type="RefSeq" id="WP_142898953.1">
    <property type="nucleotide sequence ID" value="NZ_ML660061.1"/>
</dbReference>
<dbReference type="InterPro" id="IPR000944">
    <property type="entry name" value="Tscrpt_reg_Rrf2"/>
</dbReference>
<dbReference type="Pfam" id="PF02082">
    <property type="entry name" value="Rrf2"/>
    <property type="match status" value="1"/>
</dbReference>
<gene>
    <name evidence="2" type="ORF">FKG95_23850</name>
</gene>
<name>A0A545TAS3_9PROT</name>
<keyword evidence="1" id="KW-0238">DNA-binding</keyword>
<dbReference type="OrthoDB" id="9808360at2"/>
<dbReference type="GO" id="GO:0005829">
    <property type="term" value="C:cytosol"/>
    <property type="evidence" value="ECO:0007669"/>
    <property type="project" value="TreeGrafter"/>
</dbReference>
<sequence length="190" mass="20439">MKLNTKGRYAVMAMVDLAANCDEAVDDKEGRQAPRRRAVPLAEIAERQEISLSYLEQLFAKLRRGALVQSVRGPGGGYLLARNASDTRISDIILAVDEPIRATRCMPGQPVGCRGNSSRCMTHDLWEELGNQIYLYLNSVSLADVVERRVLGSSGLFADACFGTAGSGGIPASACQPSDLDENDPAHAAE</sequence>
<proteinExistence type="predicted"/>
<dbReference type="GO" id="GO:0003677">
    <property type="term" value="F:DNA binding"/>
    <property type="evidence" value="ECO:0007669"/>
    <property type="project" value="UniProtKB-KW"/>
</dbReference>
<protein>
    <submittedName>
        <fullName evidence="2">Rrf2 family transcriptional regulator</fullName>
    </submittedName>
</protein>
<organism evidence="2 3">
    <name type="scientific">Denitrobaculum tricleocarpae</name>
    <dbReference type="NCBI Taxonomy" id="2591009"/>
    <lineage>
        <taxon>Bacteria</taxon>
        <taxon>Pseudomonadati</taxon>
        <taxon>Pseudomonadota</taxon>
        <taxon>Alphaproteobacteria</taxon>
        <taxon>Rhodospirillales</taxon>
        <taxon>Rhodospirillaceae</taxon>
        <taxon>Denitrobaculum</taxon>
    </lineage>
</organism>
<dbReference type="PANTHER" id="PTHR33221:SF5">
    <property type="entry name" value="HTH-TYPE TRANSCRIPTIONAL REGULATOR ISCR"/>
    <property type="match status" value="1"/>
</dbReference>
<reference evidence="2 3" key="1">
    <citation type="submission" date="2019-06" db="EMBL/GenBank/DDBJ databases">
        <title>Whole genome sequence for Rhodospirillaceae sp. R148.</title>
        <authorList>
            <person name="Wang G."/>
        </authorList>
    </citation>
    <scope>NUCLEOTIDE SEQUENCE [LARGE SCALE GENOMIC DNA]</scope>
    <source>
        <strain evidence="2 3">R148</strain>
    </source>
</reference>
<dbReference type="GO" id="GO:0003700">
    <property type="term" value="F:DNA-binding transcription factor activity"/>
    <property type="evidence" value="ECO:0007669"/>
    <property type="project" value="TreeGrafter"/>
</dbReference>
<evidence type="ECO:0000313" key="3">
    <source>
        <dbReference type="Proteomes" id="UP000315252"/>
    </source>
</evidence>
<dbReference type="PANTHER" id="PTHR33221">
    <property type="entry name" value="WINGED HELIX-TURN-HELIX TRANSCRIPTIONAL REGULATOR, RRF2 FAMILY"/>
    <property type="match status" value="1"/>
</dbReference>
<dbReference type="PROSITE" id="PS51197">
    <property type="entry name" value="HTH_RRF2_2"/>
    <property type="match status" value="1"/>
</dbReference>
<dbReference type="InterPro" id="IPR036390">
    <property type="entry name" value="WH_DNA-bd_sf"/>
</dbReference>
<accession>A0A545TAS3</accession>
<comment type="caution">
    <text evidence="2">The sequence shown here is derived from an EMBL/GenBank/DDBJ whole genome shotgun (WGS) entry which is preliminary data.</text>
</comment>
<evidence type="ECO:0000256" key="1">
    <source>
        <dbReference type="ARBA" id="ARBA00023125"/>
    </source>
</evidence>
<dbReference type="Gene3D" id="1.10.10.10">
    <property type="entry name" value="Winged helix-like DNA-binding domain superfamily/Winged helix DNA-binding domain"/>
    <property type="match status" value="1"/>
</dbReference>
<keyword evidence="3" id="KW-1185">Reference proteome</keyword>
<dbReference type="NCBIfam" id="TIGR00738">
    <property type="entry name" value="rrf2_super"/>
    <property type="match status" value="1"/>
</dbReference>
<dbReference type="AlphaFoldDB" id="A0A545TAS3"/>
<dbReference type="SUPFAM" id="SSF46785">
    <property type="entry name" value="Winged helix' DNA-binding domain"/>
    <property type="match status" value="1"/>
</dbReference>
<evidence type="ECO:0000313" key="2">
    <source>
        <dbReference type="EMBL" id="TQV74323.1"/>
    </source>
</evidence>
<dbReference type="Proteomes" id="UP000315252">
    <property type="component" value="Unassembled WGS sequence"/>
</dbReference>